<keyword evidence="9" id="KW-0472">Membrane</keyword>
<dbReference type="Proteomes" id="UP000813462">
    <property type="component" value="Unassembled WGS sequence"/>
</dbReference>
<evidence type="ECO:0000256" key="8">
    <source>
        <dbReference type="ARBA" id="ARBA00048039"/>
    </source>
</evidence>
<comment type="catalytic activity">
    <reaction evidence="8">
        <text>D-glucose 6-phosphate + UDP-alpha-D-glucose = alpha,alpha-trehalose 6-phosphate + UDP + H(+)</text>
        <dbReference type="Rhea" id="RHEA:18889"/>
        <dbReference type="ChEBI" id="CHEBI:15378"/>
        <dbReference type="ChEBI" id="CHEBI:58223"/>
        <dbReference type="ChEBI" id="CHEBI:58429"/>
        <dbReference type="ChEBI" id="CHEBI:58885"/>
        <dbReference type="ChEBI" id="CHEBI:61548"/>
        <dbReference type="EC" id="2.4.1.15"/>
    </reaction>
</comment>
<dbReference type="Pfam" id="PF02358">
    <property type="entry name" value="Trehalose_PPase"/>
    <property type="match status" value="1"/>
</dbReference>
<evidence type="ECO:0000313" key="11">
    <source>
        <dbReference type="Proteomes" id="UP000813462"/>
    </source>
</evidence>
<organism evidence="10 11">
    <name type="scientific">Ziziphus jujuba var. spinosa</name>
    <dbReference type="NCBI Taxonomy" id="714518"/>
    <lineage>
        <taxon>Eukaryota</taxon>
        <taxon>Viridiplantae</taxon>
        <taxon>Streptophyta</taxon>
        <taxon>Embryophyta</taxon>
        <taxon>Tracheophyta</taxon>
        <taxon>Spermatophyta</taxon>
        <taxon>Magnoliopsida</taxon>
        <taxon>eudicotyledons</taxon>
        <taxon>Gunneridae</taxon>
        <taxon>Pentapetalae</taxon>
        <taxon>rosids</taxon>
        <taxon>fabids</taxon>
        <taxon>Rosales</taxon>
        <taxon>Rhamnaceae</taxon>
        <taxon>Paliureae</taxon>
        <taxon>Ziziphus</taxon>
    </lineage>
</organism>
<comment type="similarity">
    <text evidence="1">In the N-terminal section; belongs to the glycosyltransferase 20 family.</text>
</comment>
<dbReference type="NCBIfam" id="TIGR01484">
    <property type="entry name" value="HAD-SF-IIB"/>
    <property type="match status" value="1"/>
</dbReference>
<protein>
    <recommendedName>
        <fullName evidence="3">alpha,alpha-trehalose-phosphate synthase (UDP-forming)</fullName>
        <ecNumber evidence="3">2.4.1.15</ecNumber>
    </recommendedName>
</protein>
<dbReference type="FunFam" id="3.40.50.2000:FF:000010">
    <property type="entry name" value="Alpha,alpha-trehalose-phosphate synthase"/>
    <property type="match status" value="1"/>
</dbReference>
<dbReference type="GO" id="GO:0004805">
    <property type="term" value="F:trehalose-phosphatase activity"/>
    <property type="evidence" value="ECO:0007669"/>
    <property type="project" value="TreeGrafter"/>
</dbReference>
<dbReference type="Pfam" id="PF01436">
    <property type="entry name" value="NHL"/>
    <property type="match status" value="1"/>
</dbReference>
<dbReference type="Gene3D" id="3.40.50.1000">
    <property type="entry name" value="HAD superfamily/HAD-like"/>
    <property type="match status" value="2"/>
</dbReference>
<keyword evidence="4" id="KW-0597">Phosphoprotein</keyword>
<dbReference type="PANTHER" id="PTHR10788">
    <property type="entry name" value="TREHALOSE-6-PHOSPHATE SYNTHASE"/>
    <property type="match status" value="1"/>
</dbReference>
<dbReference type="EMBL" id="JAEACU010000010">
    <property type="protein sequence ID" value="KAH7515742.1"/>
    <property type="molecule type" value="Genomic_DNA"/>
</dbReference>
<dbReference type="InterPro" id="IPR001258">
    <property type="entry name" value="NHL_repeat"/>
</dbReference>
<dbReference type="CDD" id="cd01627">
    <property type="entry name" value="HAD_TPP"/>
    <property type="match status" value="1"/>
</dbReference>
<feature type="transmembrane region" description="Helical" evidence="9">
    <location>
        <begin position="1129"/>
        <end position="1149"/>
    </location>
</feature>
<evidence type="ECO:0000256" key="5">
    <source>
        <dbReference type="ARBA" id="ARBA00022676"/>
    </source>
</evidence>
<dbReference type="SUPFAM" id="SSF53756">
    <property type="entry name" value="UDP-Glycosyltransferase/glycogen phosphorylase"/>
    <property type="match status" value="1"/>
</dbReference>
<dbReference type="InterPro" id="IPR006379">
    <property type="entry name" value="HAD-SF_hydro_IIB"/>
</dbReference>
<dbReference type="SUPFAM" id="SSF56784">
    <property type="entry name" value="HAD-like"/>
    <property type="match status" value="1"/>
</dbReference>
<dbReference type="FunFam" id="3.40.50.1000:FF:000052">
    <property type="entry name" value="Alpha,alpha-trehalose-phosphate synthase [UDP-forming] 6"/>
    <property type="match status" value="1"/>
</dbReference>
<sequence length="1384" mass="154903">MASRSCTNLFDLACGGLLDIPCTPRSLPRVMTVPGIISDLDSCSNNDGDSDSSSSICRDRKIIVANMLPLHAKRDPETAKWCFSLDQDSLLLHIKDGFSSETEVIYVGSLKAEIDASEQEEVAQILLQDFNCVPTFLPHDLQKKFYLGFCKQQLWPLFHYMLPMCPDHGDRFDRLLWQAYVSANKIFADKVMEVINPDDDFVWVHDYHLMILPTFLRKRFYRVKLGFFLHSPFPSSEIYRTLPVRDEILRGLLNCDLIGFHTFDYARHFLSCCSRMLGLDYESKRGYIGLDYFGRTVYIKILPVGVHMGRLESVLNLPSTSAKIKEIQEQFKQKKVILGVDDMDIFKGISLKLLAVEQLLQQNPELQGKVVLVQIVNPARGSGKDVQEARSETYLTARRINEVYGSSDYEPVILIDRPVPRFEKSAYYAVAECCIVNAVRDGMNLVPYKYIVCRQGTPCMNEAMGIKADTPRTSMLVVSEFIGCSPSLSGAIRVNPWDVDAVADALNSALTMPDSEKQLRHEKHYRYVSSHDVGYWARSFVQDLERACRDHYSKRCWGIGLGLGFRVVSLSPSFRKLSINHIVSAYKSTNRRAIFLDYDGTVVPQNSINKAPSPEVISMLNSLCNDPKNTVFIVSGRGRSSLGEWFAPCETLGIAAEHGYFLRWSTTSEWETSSVAPDLEWKEIVEPVMRLYTEATDGSSIEIKESALVWHHQDADPDFGSCQAKELLDHLENVLANEPAVVKRGQHIVEVKPQGVSKGLVAEKVLLRMVKDMKAPDFVMCIGDDRSDEDMFESILSTVSSPSMPAPPEIFACTVGRKPSKAKYYLDDAVDVVKLLQGLAAASIPKPRHLPHIQLSILDLVYGDINLIFTASSYIDELGAIDIAIVIILMGRNVLVLGLTLLVLFGVVSSASSNAPAKIVTGFLSNAVSVAMKKLWSLKTTTKTAITGRPMMKFESGYTVETVFDGSKLGIEPYTVEVLPNGELLILDSANSNLYRISSSLSLYNRPRLVGGSADGHPGHVDGKLRDARMNHPKGLAVDDKGNIYIADTMNMAIRKISDAGVTTIAGGKWGRGGGHVDGPSEDAKFSDDFDVVYIGSSCSLLVIDRGNQAIREIQLHFDDCAYQYGNGFPLGIAMLLGAGFFGYMIALLQRRVGMIVSTQNDEDSMKTNIPPSAYQKSLKSVRPPLIPSEDEQEKQEEGFFGSLGKLLVNAGASVMEILGGIFPGFKRKPLDYQYQSQQQQKHLNAWPVQESFVIPDEDEPPPSIETRTPTPRKTYAFMSKDAEKMHQLRQSRVFYNDWDGDQQQQQQQQHKQQHHHHRYYSPAPYTYYEKSCEKTNETVFGAVQEQDGRREAVIIKPVDYGNPMFDHHNIRSRFNSRGYTHGT</sequence>
<evidence type="ECO:0000256" key="4">
    <source>
        <dbReference type="ARBA" id="ARBA00022553"/>
    </source>
</evidence>
<evidence type="ECO:0000256" key="3">
    <source>
        <dbReference type="ARBA" id="ARBA00012538"/>
    </source>
</evidence>
<dbReference type="GO" id="GO:0005992">
    <property type="term" value="P:trehalose biosynthetic process"/>
    <property type="evidence" value="ECO:0007669"/>
    <property type="project" value="InterPro"/>
</dbReference>
<dbReference type="GO" id="GO:0003825">
    <property type="term" value="F:alpha,alpha-trehalose-phosphate synthase (UDP-forming) activity"/>
    <property type="evidence" value="ECO:0007669"/>
    <property type="project" value="UniProtKB-EC"/>
</dbReference>
<dbReference type="InterPro" id="IPR001830">
    <property type="entry name" value="Glyco_trans_20"/>
</dbReference>
<keyword evidence="6" id="KW-0808">Transferase</keyword>
<gene>
    <name evidence="10" type="ORF">FEM48_Zijuj10G0058600</name>
</gene>
<dbReference type="FunFam" id="3.40.50.1000:FF:000054">
    <property type="entry name" value="alpha,alpha-trehalose-phosphate synthase [UDP-forming] 6"/>
    <property type="match status" value="1"/>
</dbReference>
<keyword evidence="7" id="KW-0677">Repeat</keyword>
<dbReference type="Gene3D" id="2.120.10.30">
    <property type="entry name" value="TolB, C-terminal domain"/>
    <property type="match status" value="1"/>
</dbReference>
<keyword evidence="9" id="KW-0812">Transmembrane</keyword>
<reference evidence="10" key="1">
    <citation type="journal article" date="2021" name="Front. Plant Sci.">
        <title>Chromosome-Scale Genome Assembly for Chinese Sour Jujube and Insights Into Its Genome Evolution and Domestication Signature.</title>
        <authorList>
            <person name="Shen L.-Y."/>
            <person name="Luo H."/>
            <person name="Wang X.-L."/>
            <person name="Wang X.-M."/>
            <person name="Qiu X.-J."/>
            <person name="Liu H."/>
            <person name="Zhou S.-S."/>
            <person name="Jia K.-H."/>
            <person name="Nie S."/>
            <person name="Bao Y.-T."/>
            <person name="Zhang R.-G."/>
            <person name="Yun Q.-Z."/>
            <person name="Chai Y.-H."/>
            <person name="Lu J.-Y."/>
            <person name="Li Y."/>
            <person name="Zhao S.-W."/>
            <person name="Mao J.-F."/>
            <person name="Jia S.-G."/>
            <person name="Mao Y.-M."/>
        </authorList>
    </citation>
    <scope>NUCLEOTIDE SEQUENCE</scope>
    <source>
        <strain evidence="10">AT0</strain>
        <tissue evidence="10">Leaf</tissue>
    </source>
</reference>
<evidence type="ECO:0000256" key="2">
    <source>
        <dbReference type="ARBA" id="ARBA00006330"/>
    </source>
</evidence>
<dbReference type="EC" id="2.4.1.15" evidence="3"/>
<proteinExistence type="inferred from homology"/>
<dbReference type="Gene3D" id="3.40.50.2000">
    <property type="entry name" value="Glycogen Phosphorylase B"/>
    <property type="match status" value="2"/>
</dbReference>
<dbReference type="CDD" id="cd03788">
    <property type="entry name" value="GT20_TPS"/>
    <property type="match status" value="1"/>
</dbReference>
<dbReference type="NCBIfam" id="TIGR00685">
    <property type="entry name" value="T6PP"/>
    <property type="match status" value="1"/>
</dbReference>
<feature type="transmembrane region" description="Helical" evidence="9">
    <location>
        <begin position="883"/>
        <end position="908"/>
    </location>
</feature>
<keyword evidence="9" id="KW-1133">Transmembrane helix</keyword>
<dbReference type="GO" id="GO:0005829">
    <property type="term" value="C:cytosol"/>
    <property type="evidence" value="ECO:0007669"/>
    <property type="project" value="TreeGrafter"/>
</dbReference>
<dbReference type="InterPro" id="IPR011042">
    <property type="entry name" value="6-blade_b-propeller_TolB-like"/>
</dbReference>
<comment type="similarity">
    <text evidence="2">In the C-terminal section; belongs to the trehalose phosphatase family.</text>
</comment>
<keyword evidence="5" id="KW-0328">Glycosyltransferase</keyword>
<evidence type="ECO:0000256" key="9">
    <source>
        <dbReference type="SAM" id="Phobius"/>
    </source>
</evidence>
<dbReference type="FunFam" id="3.30.70.1020:FF:000002">
    <property type="entry name" value="Trehalose-6-phosphate synthase 2"/>
    <property type="match status" value="1"/>
</dbReference>
<dbReference type="FunFam" id="3.40.50.2000:FF:000017">
    <property type="entry name" value="alpha,alpha-trehalose-phosphate synthase [UDP-forming] 6"/>
    <property type="match status" value="1"/>
</dbReference>
<evidence type="ECO:0000256" key="6">
    <source>
        <dbReference type="ARBA" id="ARBA00022679"/>
    </source>
</evidence>
<evidence type="ECO:0000256" key="7">
    <source>
        <dbReference type="ARBA" id="ARBA00022737"/>
    </source>
</evidence>
<dbReference type="SUPFAM" id="SSF101898">
    <property type="entry name" value="NHL repeat"/>
    <property type="match status" value="1"/>
</dbReference>
<dbReference type="InterPro" id="IPR036412">
    <property type="entry name" value="HAD-like_sf"/>
</dbReference>
<dbReference type="InterPro" id="IPR003337">
    <property type="entry name" value="Trehalose_PPase"/>
</dbReference>
<name>A0A978ULP0_ZIZJJ</name>
<accession>A0A978ULP0</accession>
<evidence type="ECO:0000256" key="1">
    <source>
        <dbReference type="ARBA" id="ARBA00005409"/>
    </source>
</evidence>
<evidence type="ECO:0000313" key="10">
    <source>
        <dbReference type="EMBL" id="KAH7515742.1"/>
    </source>
</evidence>
<dbReference type="PANTHER" id="PTHR10788:SF14">
    <property type="entry name" value="ALPHA,ALPHA-TREHALOSE-PHOSPHATE SYNTHASE [UDP-FORMING] 9-RELATED"/>
    <property type="match status" value="1"/>
</dbReference>
<comment type="caution">
    <text evidence="10">The sequence shown here is derived from an EMBL/GenBank/DDBJ whole genome shotgun (WGS) entry which is preliminary data.</text>
</comment>
<dbReference type="InterPro" id="IPR023214">
    <property type="entry name" value="HAD_sf"/>
</dbReference>
<dbReference type="Pfam" id="PF00982">
    <property type="entry name" value="Glyco_transf_20"/>
    <property type="match status" value="1"/>
</dbReference>